<dbReference type="InterPro" id="IPR047575">
    <property type="entry name" value="Sm"/>
</dbReference>
<dbReference type="GO" id="GO:0031417">
    <property type="term" value="C:NatC complex"/>
    <property type="evidence" value="ECO:0007669"/>
    <property type="project" value="InterPro"/>
</dbReference>
<reference evidence="3" key="1">
    <citation type="submission" date="2022-07" db="EMBL/GenBank/DDBJ databases">
        <title>Genome Sequence of Xylaria arbuscula.</title>
        <authorList>
            <person name="Buettner E."/>
        </authorList>
    </citation>
    <scope>NUCLEOTIDE SEQUENCE</scope>
    <source>
        <strain evidence="3">VT107</strain>
    </source>
</reference>
<dbReference type="CDD" id="cd06168">
    <property type="entry name" value="LSMD1"/>
    <property type="match status" value="1"/>
</dbReference>
<dbReference type="InterPro" id="IPR010920">
    <property type="entry name" value="LSM_dom_sf"/>
</dbReference>
<dbReference type="InterPro" id="IPR001163">
    <property type="entry name" value="Sm_dom_euk/arc"/>
</dbReference>
<keyword evidence="1" id="KW-0812">Transmembrane</keyword>
<protein>
    <recommendedName>
        <fullName evidence="2">Sm domain-containing protein</fullName>
    </recommendedName>
</protein>
<dbReference type="PROSITE" id="PS52002">
    <property type="entry name" value="SM"/>
    <property type="match status" value="1"/>
</dbReference>
<dbReference type="SMART" id="SM00651">
    <property type="entry name" value="Sm"/>
    <property type="match status" value="1"/>
</dbReference>
<comment type="caution">
    <text evidence="3">The sequence shown here is derived from an EMBL/GenBank/DDBJ whole genome shotgun (WGS) entry which is preliminary data.</text>
</comment>
<keyword evidence="1" id="KW-0472">Membrane</keyword>
<name>A0A9W8N5Q0_9PEZI</name>
<proteinExistence type="predicted"/>
<evidence type="ECO:0000313" key="4">
    <source>
        <dbReference type="Proteomes" id="UP001148614"/>
    </source>
</evidence>
<evidence type="ECO:0000313" key="3">
    <source>
        <dbReference type="EMBL" id="KAJ3557376.1"/>
    </source>
</evidence>
<dbReference type="EMBL" id="JANPWZ010002615">
    <property type="protein sequence ID" value="KAJ3557376.1"/>
    <property type="molecule type" value="Genomic_DNA"/>
</dbReference>
<dbReference type="SUPFAM" id="SSF50182">
    <property type="entry name" value="Sm-like ribonucleoproteins"/>
    <property type="match status" value="1"/>
</dbReference>
<keyword evidence="4" id="KW-1185">Reference proteome</keyword>
<dbReference type="AlphaFoldDB" id="A0A9W8N5Q0"/>
<dbReference type="VEuPathDB" id="FungiDB:F4678DRAFT_126960"/>
<dbReference type="InterPro" id="IPR050914">
    <property type="entry name" value="snRNP_SmB/NAA38-like"/>
</dbReference>
<evidence type="ECO:0000256" key="1">
    <source>
        <dbReference type="SAM" id="Phobius"/>
    </source>
</evidence>
<organism evidence="3 4">
    <name type="scientific">Xylaria arbuscula</name>
    <dbReference type="NCBI Taxonomy" id="114810"/>
    <lineage>
        <taxon>Eukaryota</taxon>
        <taxon>Fungi</taxon>
        <taxon>Dikarya</taxon>
        <taxon>Ascomycota</taxon>
        <taxon>Pezizomycotina</taxon>
        <taxon>Sordariomycetes</taxon>
        <taxon>Xylariomycetidae</taxon>
        <taxon>Xylariales</taxon>
        <taxon>Xylariaceae</taxon>
        <taxon>Xylaria</taxon>
    </lineage>
</organism>
<dbReference type="InterPro" id="IPR034110">
    <property type="entry name" value="LSMD1_Sm"/>
</dbReference>
<dbReference type="Proteomes" id="UP001148614">
    <property type="component" value="Unassembled WGS sequence"/>
</dbReference>
<feature type="transmembrane region" description="Helical" evidence="1">
    <location>
        <begin position="15"/>
        <end position="33"/>
    </location>
</feature>
<dbReference type="Pfam" id="PF01423">
    <property type="entry name" value="LSM"/>
    <property type="match status" value="1"/>
</dbReference>
<gene>
    <name evidence="3" type="ORF">NPX13_g9939</name>
</gene>
<evidence type="ECO:0000259" key="2">
    <source>
        <dbReference type="PROSITE" id="PS52002"/>
    </source>
</evidence>
<dbReference type="GO" id="GO:0003723">
    <property type="term" value="F:RNA binding"/>
    <property type="evidence" value="ECO:0007669"/>
    <property type="project" value="InterPro"/>
</dbReference>
<keyword evidence="1" id="KW-1133">Transmembrane helix</keyword>
<feature type="domain" description="Sm" evidence="2">
    <location>
        <begin position="55"/>
        <end position="147"/>
    </location>
</feature>
<sequence>MLSKNGDNQDDEGGGVLAVLYLISKLAIIHLMIDMQSVIQQLDRATMADTPRKAEAELFLTSLINKTLRIHVTDGRIFTGTFKCTDTDSNIVIANAFEYQQPSQRQLAEAASNATTDTIVADMTSTYMGLIVVPGKQINKLEVEEFTSQVNPRSTFGTARDQI</sequence>
<accession>A0A9W8N5Q0</accession>
<dbReference type="PANTHER" id="PTHR10701:SF5">
    <property type="entry name" value="N-ALPHA-ACETYLTRANSFERASE 38, NATC AUXILIARY SUBUNIT"/>
    <property type="match status" value="1"/>
</dbReference>
<dbReference type="PANTHER" id="PTHR10701">
    <property type="entry name" value="SMALL NUCLEAR RIBONUCLEOPROTEIN-ASSOCIATED PROTEIN B AND N"/>
    <property type="match status" value="1"/>
</dbReference>
<dbReference type="Gene3D" id="2.30.30.100">
    <property type="match status" value="1"/>
</dbReference>